<feature type="transmembrane region" description="Helical" evidence="6">
    <location>
        <begin position="104"/>
        <end position="123"/>
    </location>
</feature>
<reference evidence="7 8" key="1">
    <citation type="submission" date="2019-01" db="EMBL/GenBank/DDBJ databases">
        <title>Sequencing of cultivated peanut Arachis hypogaea provides insights into genome evolution and oil improvement.</title>
        <authorList>
            <person name="Chen X."/>
        </authorList>
    </citation>
    <scope>NUCLEOTIDE SEQUENCE [LARGE SCALE GENOMIC DNA]</scope>
    <source>
        <strain evidence="8">cv. Fuhuasheng</strain>
        <tissue evidence="7">Leaves</tissue>
    </source>
</reference>
<evidence type="ECO:0000256" key="5">
    <source>
        <dbReference type="ARBA" id="ARBA00023136"/>
    </source>
</evidence>
<sequence>MSCLSSLFPSISIWIHRPKELALENLVGHIKLDSVRHFFALVSMIYAEKYFEISFIAVEYILNKITIILFAAMGEMNWIQRKIFLYNVTFGLYMLDWWERCTFSILYCNILLIVLMWFVIRYVTEFFRRYVFKQYM</sequence>
<dbReference type="Proteomes" id="UP000289738">
    <property type="component" value="Chromosome B02"/>
</dbReference>
<keyword evidence="5 6" id="KW-0472">Membrane</keyword>
<dbReference type="PANTHER" id="PTHR33727:SF5">
    <property type="entry name" value="PROTEIN, PUTATIVE (DUF3317)-RELATED"/>
    <property type="match status" value="1"/>
</dbReference>
<keyword evidence="4 6" id="KW-1133">Transmembrane helix</keyword>
<comment type="subcellular location">
    <subcellularLocation>
        <location evidence="1">Endoplasmic reticulum membrane</location>
        <topology evidence="1">Multi-pass membrane protein</topology>
    </subcellularLocation>
</comment>
<dbReference type="Pfam" id="PF11779">
    <property type="entry name" value="SPT_ssu-like"/>
    <property type="match status" value="1"/>
</dbReference>
<keyword evidence="3" id="KW-0256">Endoplasmic reticulum</keyword>
<evidence type="ECO:0000313" key="8">
    <source>
        <dbReference type="Proteomes" id="UP000289738"/>
    </source>
</evidence>
<feature type="transmembrane region" description="Helical" evidence="6">
    <location>
        <begin position="50"/>
        <end position="71"/>
    </location>
</feature>
<evidence type="ECO:0000256" key="6">
    <source>
        <dbReference type="SAM" id="Phobius"/>
    </source>
</evidence>
<protein>
    <submittedName>
        <fullName evidence="7">Uncharacterized protein</fullName>
    </submittedName>
</protein>
<keyword evidence="8" id="KW-1185">Reference proteome</keyword>
<gene>
    <name evidence="7" type="ORF">Ahy_B02g059204</name>
</gene>
<evidence type="ECO:0000256" key="1">
    <source>
        <dbReference type="ARBA" id="ARBA00004477"/>
    </source>
</evidence>
<keyword evidence="2 6" id="KW-0812">Transmembrane</keyword>
<dbReference type="PANTHER" id="PTHR33727">
    <property type="entry name" value="OS07G0446900 PROTEIN"/>
    <property type="match status" value="1"/>
</dbReference>
<evidence type="ECO:0000256" key="2">
    <source>
        <dbReference type="ARBA" id="ARBA00022692"/>
    </source>
</evidence>
<evidence type="ECO:0000256" key="4">
    <source>
        <dbReference type="ARBA" id="ARBA00022989"/>
    </source>
</evidence>
<dbReference type="EMBL" id="SDMP01000012">
    <property type="protein sequence ID" value="RYR25448.1"/>
    <property type="molecule type" value="Genomic_DNA"/>
</dbReference>
<evidence type="ECO:0000313" key="7">
    <source>
        <dbReference type="EMBL" id="RYR25448.1"/>
    </source>
</evidence>
<name>A0A445AGD4_ARAHY</name>
<accession>A0A445AGD4</accession>
<dbReference type="STRING" id="3818.A0A445AGD4"/>
<evidence type="ECO:0000256" key="3">
    <source>
        <dbReference type="ARBA" id="ARBA00022824"/>
    </source>
</evidence>
<dbReference type="AlphaFoldDB" id="A0A445AGD4"/>
<dbReference type="GO" id="GO:0005789">
    <property type="term" value="C:endoplasmic reticulum membrane"/>
    <property type="evidence" value="ECO:0007669"/>
    <property type="project" value="UniProtKB-SubCell"/>
</dbReference>
<organism evidence="7 8">
    <name type="scientific">Arachis hypogaea</name>
    <name type="common">Peanut</name>
    <dbReference type="NCBI Taxonomy" id="3818"/>
    <lineage>
        <taxon>Eukaryota</taxon>
        <taxon>Viridiplantae</taxon>
        <taxon>Streptophyta</taxon>
        <taxon>Embryophyta</taxon>
        <taxon>Tracheophyta</taxon>
        <taxon>Spermatophyta</taxon>
        <taxon>Magnoliopsida</taxon>
        <taxon>eudicotyledons</taxon>
        <taxon>Gunneridae</taxon>
        <taxon>Pentapetalae</taxon>
        <taxon>rosids</taxon>
        <taxon>fabids</taxon>
        <taxon>Fabales</taxon>
        <taxon>Fabaceae</taxon>
        <taxon>Papilionoideae</taxon>
        <taxon>50 kb inversion clade</taxon>
        <taxon>dalbergioids sensu lato</taxon>
        <taxon>Dalbergieae</taxon>
        <taxon>Pterocarpus clade</taxon>
        <taxon>Arachis</taxon>
    </lineage>
</organism>
<comment type="caution">
    <text evidence="7">The sequence shown here is derived from an EMBL/GenBank/DDBJ whole genome shotgun (WGS) entry which is preliminary data.</text>
</comment>
<proteinExistence type="predicted"/>
<dbReference type="InterPro" id="IPR024512">
    <property type="entry name" value="Ser_palmitoyltrfase_ssu-like"/>
</dbReference>